<dbReference type="EMBL" id="CP087781">
    <property type="protein sequence ID" value="UZA51348.1"/>
    <property type="molecule type" value="Genomic_DNA"/>
</dbReference>
<name>A0AAQ2Q821_MORBO</name>
<organism evidence="2 3">
    <name type="scientific">Moraxella bovis</name>
    <dbReference type="NCBI Taxonomy" id="476"/>
    <lineage>
        <taxon>Bacteria</taxon>
        <taxon>Pseudomonadati</taxon>
        <taxon>Pseudomonadota</taxon>
        <taxon>Gammaproteobacteria</taxon>
        <taxon>Moraxellales</taxon>
        <taxon>Moraxellaceae</taxon>
        <taxon>Moraxella</taxon>
    </lineage>
</organism>
<dbReference type="GeneID" id="77189637"/>
<protein>
    <submittedName>
        <fullName evidence="2">Uncharacterized protein</fullName>
    </submittedName>
</protein>
<dbReference type="AlphaFoldDB" id="A0AAQ2Q821"/>
<keyword evidence="4" id="KW-1185">Reference proteome</keyword>
<dbReference type="RefSeq" id="WP_162860442.1">
    <property type="nucleotide sequence ID" value="NZ_CP030241.1"/>
</dbReference>
<sequence>MASNMATGVFERWLGRIETQLDDFKTNTPDYDSLKKEERIVGFRKFNTGESFQVAVLSEEQQAILDVQTRTVLFSEYDALKQAISRDGNTGFDASSYHQVQHLIDNATLIVREYDKKNETYRQQTTWVEGFNADGKRYLAIIHQTKTNDEVYLKSYRLDRASDEKLKSKGMVLFEKQSRE</sequence>
<evidence type="ECO:0000313" key="3">
    <source>
        <dbReference type="Proteomes" id="UP001163283"/>
    </source>
</evidence>
<dbReference type="Proteomes" id="UP001163632">
    <property type="component" value="Chromosome"/>
</dbReference>
<evidence type="ECO:0000313" key="2">
    <source>
        <dbReference type="EMBL" id="UZA51348.1"/>
    </source>
</evidence>
<evidence type="ECO:0000313" key="1">
    <source>
        <dbReference type="EMBL" id="UZA03524.1"/>
    </source>
</evidence>
<dbReference type="EMBL" id="CP087830">
    <property type="protein sequence ID" value="UZA03524.1"/>
    <property type="molecule type" value="Genomic_DNA"/>
</dbReference>
<gene>
    <name evidence="1" type="ORF">LP092_01795</name>
    <name evidence="2" type="ORF">LP129_12810</name>
</gene>
<accession>A0AAQ2Q821</accession>
<evidence type="ECO:0000313" key="4">
    <source>
        <dbReference type="Proteomes" id="UP001163632"/>
    </source>
</evidence>
<dbReference type="Proteomes" id="UP001163283">
    <property type="component" value="Chromosome"/>
</dbReference>
<proteinExistence type="predicted"/>
<reference evidence="2 3" key="1">
    <citation type="journal article" date="2022" name="BMC Microbiol.">
        <title>Whole genome sequencing of Moraxella bovis strains from North America reveals two genotypes with different genetic determinants.</title>
        <authorList>
            <person name="Wynn E.L."/>
            <person name="Hille M.M."/>
            <person name="Loy J.D."/>
            <person name="Schuller G."/>
            <person name="Kuhn K.L."/>
            <person name="Dickey A.M."/>
            <person name="Bono J.L."/>
            <person name="Clawson M.L."/>
        </authorList>
    </citation>
    <scope>NUCLEOTIDE SEQUENCE [LARGE SCALE GENOMIC DNA]</scope>
    <source>
        <strain evidence="1">SAM102599</strain>
        <strain evidence="2 3">SAM57978</strain>
    </source>
</reference>